<dbReference type="Gene3D" id="3.20.20.190">
    <property type="entry name" value="Phosphatidylinositol (PI) phosphodiesterase"/>
    <property type="match status" value="1"/>
</dbReference>
<dbReference type="Pfam" id="PF03009">
    <property type="entry name" value="GDPD"/>
    <property type="match status" value="1"/>
</dbReference>
<protein>
    <submittedName>
        <fullName evidence="2">Glycerophosphodiester phosphodiesterase</fullName>
    </submittedName>
</protein>
<comment type="caution">
    <text evidence="2">The sequence shown here is derived from an EMBL/GenBank/DDBJ whole genome shotgun (WGS) entry which is preliminary data.</text>
</comment>
<dbReference type="GO" id="GO:0008081">
    <property type="term" value="F:phosphoric diester hydrolase activity"/>
    <property type="evidence" value="ECO:0007669"/>
    <property type="project" value="InterPro"/>
</dbReference>
<dbReference type="EMBL" id="AWQS01000024">
    <property type="protein sequence ID" value="EWT07013.1"/>
    <property type="molecule type" value="Genomic_DNA"/>
</dbReference>
<dbReference type="OrthoDB" id="9758957at2"/>
<dbReference type="InterPro" id="IPR030395">
    <property type="entry name" value="GP_PDE_dom"/>
</dbReference>
<keyword evidence="3" id="KW-1185">Reference proteome</keyword>
<proteinExistence type="predicted"/>
<name>W9GQE1_9MICO</name>
<evidence type="ECO:0000313" key="2">
    <source>
        <dbReference type="EMBL" id="EWT07013.1"/>
    </source>
</evidence>
<dbReference type="InterPro" id="IPR017946">
    <property type="entry name" value="PLC-like_Pdiesterase_TIM-brl"/>
</dbReference>
<reference evidence="3" key="1">
    <citation type="submission" date="2013-08" db="EMBL/GenBank/DDBJ databases">
        <title>Intrasporangium oryzae NRRL B-24470.</title>
        <authorList>
            <person name="Liu H."/>
            <person name="Wang G."/>
        </authorList>
    </citation>
    <scope>NUCLEOTIDE SEQUENCE [LARGE SCALE GENOMIC DNA]</scope>
    <source>
        <strain evidence="3">Q5-1</strain>
    </source>
</reference>
<gene>
    <name evidence="2" type="ORF">N864_13255</name>
</gene>
<accession>W9GQE1</accession>
<dbReference type="PANTHER" id="PTHR46211:SF14">
    <property type="entry name" value="GLYCEROPHOSPHODIESTER PHOSPHODIESTERASE"/>
    <property type="match status" value="1"/>
</dbReference>
<organism evidence="2 3">
    <name type="scientific">Intrasporangium chromatireducens Q5-1</name>
    <dbReference type="NCBI Taxonomy" id="584657"/>
    <lineage>
        <taxon>Bacteria</taxon>
        <taxon>Bacillati</taxon>
        <taxon>Actinomycetota</taxon>
        <taxon>Actinomycetes</taxon>
        <taxon>Micrococcales</taxon>
        <taxon>Intrasporangiaceae</taxon>
        <taxon>Intrasporangium</taxon>
    </lineage>
</organism>
<feature type="domain" description="GP-PDE" evidence="1">
    <location>
        <begin position="21"/>
        <end position="296"/>
    </location>
</feature>
<dbReference type="AlphaFoldDB" id="W9GQE1"/>
<evidence type="ECO:0000313" key="3">
    <source>
        <dbReference type="Proteomes" id="UP000019494"/>
    </source>
</evidence>
<dbReference type="SUPFAM" id="SSF51695">
    <property type="entry name" value="PLC-like phosphodiesterases"/>
    <property type="match status" value="1"/>
</dbReference>
<evidence type="ECO:0000259" key="1">
    <source>
        <dbReference type="PROSITE" id="PS51704"/>
    </source>
</evidence>
<dbReference type="PATRIC" id="fig|584657.3.peg.1009"/>
<dbReference type="RefSeq" id="WP_034714191.1">
    <property type="nucleotide sequence ID" value="NZ_AWQS01000024.1"/>
</dbReference>
<dbReference type="PROSITE" id="PS51704">
    <property type="entry name" value="GP_PDE"/>
    <property type="match status" value="1"/>
</dbReference>
<dbReference type="GO" id="GO:0006629">
    <property type="term" value="P:lipid metabolic process"/>
    <property type="evidence" value="ECO:0007669"/>
    <property type="project" value="InterPro"/>
</dbReference>
<sequence length="300" mass="32046">MTVTTSALATRPGPWAYSGGVDIEGHRGARGLAPENTLAGLRAGIEAGATAIEIDVRLSADGHPVLWHDQVLHPGRCRFTGPDLTGARVDELDLALLRTVDIGSTPHPRFPGQRLDPAARVVTLHEVLELGAALDDGMWWTIELKVDPTHPVSRATREPLVDAVLAEIHEHGLEDRCFVHSFDWGVLDLSRRLAPGLLRSALVEVGTTYAPGSAWLGTVAWEDHEHDVAGAAAELGASVVGPHYSTVDAGLVERAHSLDIAVLPWTVNDPDDLRAMLDLGVDGIVTDYPARALEVASLFG</sequence>
<dbReference type="PANTHER" id="PTHR46211">
    <property type="entry name" value="GLYCEROPHOSPHORYL DIESTER PHOSPHODIESTERASE"/>
    <property type="match status" value="1"/>
</dbReference>
<dbReference type="Proteomes" id="UP000019494">
    <property type="component" value="Unassembled WGS sequence"/>
</dbReference>